<dbReference type="OrthoDB" id="10644775at2759"/>
<gene>
    <name evidence="2" type="ORF">OSB1V03_LOCUS19484</name>
</gene>
<protein>
    <recommendedName>
        <fullName evidence="1">F-box domain-containing protein</fullName>
    </recommendedName>
</protein>
<organism evidence="2">
    <name type="scientific">Medioppia subpectinata</name>
    <dbReference type="NCBI Taxonomy" id="1979941"/>
    <lineage>
        <taxon>Eukaryota</taxon>
        <taxon>Metazoa</taxon>
        <taxon>Ecdysozoa</taxon>
        <taxon>Arthropoda</taxon>
        <taxon>Chelicerata</taxon>
        <taxon>Arachnida</taxon>
        <taxon>Acari</taxon>
        <taxon>Acariformes</taxon>
        <taxon>Sarcoptiformes</taxon>
        <taxon>Oribatida</taxon>
        <taxon>Brachypylina</taxon>
        <taxon>Oppioidea</taxon>
        <taxon>Oppiidae</taxon>
        <taxon>Medioppia</taxon>
    </lineage>
</organism>
<dbReference type="InterPro" id="IPR036047">
    <property type="entry name" value="F-box-like_dom_sf"/>
</dbReference>
<evidence type="ECO:0000313" key="2">
    <source>
        <dbReference type="EMBL" id="CAD7643212.1"/>
    </source>
</evidence>
<sequence length="313" mass="36379">MNSLDRFGDDLCEELLSYLSLEDKFRFECISKQWRRVVFESQTVVTIDGNTGRWFHPMLGRVSKAELKRKMEYKPTIDYPLEDTAIELLVKYCSHLTTIYMNFKNISVDTIDKFFTKFGPKLKSVNVFGFNESVDQKWIEKWLKMCVNMQSFTNNDRPLYNVMIQLVPKIPVLFKRLNSIRLDVHTLDEDINGLMTALDVFADKYGHQMKTIGLIVWSSNAVIIDAILTQLMDSLPRMQTLISFELSFTADSQVSSEDWIQLLTTIGINCRQMKSLDINRLTLSNIVVGEEPLTSNLLQPLRRLTHLYLLYMT</sequence>
<dbReference type="EMBL" id="OC883302">
    <property type="protein sequence ID" value="CAD7643212.1"/>
    <property type="molecule type" value="Genomic_DNA"/>
</dbReference>
<keyword evidence="3" id="KW-1185">Reference proteome</keyword>
<dbReference type="SUPFAM" id="SSF81383">
    <property type="entry name" value="F-box domain"/>
    <property type="match status" value="1"/>
</dbReference>
<accession>A0A7R9QFR5</accession>
<dbReference type="Pfam" id="PF00646">
    <property type="entry name" value="F-box"/>
    <property type="match status" value="1"/>
</dbReference>
<proteinExistence type="predicted"/>
<evidence type="ECO:0000313" key="3">
    <source>
        <dbReference type="Proteomes" id="UP000759131"/>
    </source>
</evidence>
<dbReference type="AlphaFoldDB" id="A0A7R9QFR5"/>
<dbReference type="InterPro" id="IPR032675">
    <property type="entry name" value="LRR_dom_sf"/>
</dbReference>
<feature type="domain" description="F-box" evidence="1">
    <location>
        <begin position="6"/>
        <end position="38"/>
    </location>
</feature>
<dbReference type="SUPFAM" id="SSF52047">
    <property type="entry name" value="RNI-like"/>
    <property type="match status" value="1"/>
</dbReference>
<dbReference type="Gene3D" id="3.80.10.10">
    <property type="entry name" value="Ribonuclease Inhibitor"/>
    <property type="match status" value="1"/>
</dbReference>
<reference evidence="2" key="1">
    <citation type="submission" date="2020-11" db="EMBL/GenBank/DDBJ databases">
        <authorList>
            <person name="Tran Van P."/>
        </authorList>
    </citation>
    <scope>NUCLEOTIDE SEQUENCE</scope>
</reference>
<dbReference type="Proteomes" id="UP000759131">
    <property type="component" value="Unassembled WGS sequence"/>
</dbReference>
<dbReference type="InterPro" id="IPR001810">
    <property type="entry name" value="F-box_dom"/>
</dbReference>
<name>A0A7R9QFR5_9ACAR</name>
<evidence type="ECO:0000259" key="1">
    <source>
        <dbReference type="Pfam" id="PF00646"/>
    </source>
</evidence>
<dbReference type="EMBL" id="CAJPIZ010028727">
    <property type="protein sequence ID" value="CAG2119536.1"/>
    <property type="molecule type" value="Genomic_DNA"/>
</dbReference>